<dbReference type="EMBL" id="LWBP01000262">
    <property type="protein sequence ID" value="OQP44917.1"/>
    <property type="molecule type" value="Genomic_DNA"/>
</dbReference>
<name>A0A1V9EFJ2_9BACT</name>
<protein>
    <recommendedName>
        <fullName evidence="4">Core-binding (CB) domain-containing protein</fullName>
    </recommendedName>
</protein>
<comment type="caution">
    <text evidence="5">The sequence shown here is derived from an EMBL/GenBank/DDBJ whole genome shotgun (WGS) entry which is preliminary data.</text>
</comment>
<dbReference type="Gene3D" id="1.10.150.130">
    <property type="match status" value="1"/>
</dbReference>
<feature type="domain" description="Core-binding (CB)" evidence="4">
    <location>
        <begin position="26"/>
        <end position="107"/>
    </location>
</feature>
<evidence type="ECO:0000313" key="5">
    <source>
        <dbReference type="EMBL" id="OQP44917.1"/>
    </source>
</evidence>
<keyword evidence="2 3" id="KW-0238">DNA-binding</keyword>
<evidence type="ECO:0000313" key="6">
    <source>
        <dbReference type="Proteomes" id="UP000192276"/>
    </source>
</evidence>
<evidence type="ECO:0000256" key="2">
    <source>
        <dbReference type="ARBA" id="ARBA00023125"/>
    </source>
</evidence>
<reference evidence="6" key="1">
    <citation type="submission" date="2016-04" db="EMBL/GenBank/DDBJ databases">
        <authorList>
            <person name="Chen L."/>
            <person name="Zhuang W."/>
            <person name="Wang G."/>
        </authorList>
    </citation>
    <scope>NUCLEOTIDE SEQUENCE [LARGE SCALE GENOMIC DNA]</scope>
    <source>
        <strain evidence="6">208</strain>
    </source>
</reference>
<dbReference type="GO" id="GO:0003677">
    <property type="term" value="F:DNA binding"/>
    <property type="evidence" value="ECO:0007669"/>
    <property type="project" value="UniProtKB-UniRule"/>
</dbReference>
<organism evidence="5 6">
    <name type="scientific">Niastella populi</name>
    <dbReference type="NCBI Taxonomy" id="550983"/>
    <lineage>
        <taxon>Bacteria</taxon>
        <taxon>Pseudomonadati</taxon>
        <taxon>Bacteroidota</taxon>
        <taxon>Chitinophagia</taxon>
        <taxon>Chitinophagales</taxon>
        <taxon>Chitinophagaceae</taxon>
        <taxon>Niastella</taxon>
    </lineage>
</organism>
<dbReference type="InterPro" id="IPR044068">
    <property type="entry name" value="CB"/>
</dbReference>
<dbReference type="InterPro" id="IPR010998">
    <property type="entry name" value="Integrase_recombinase_N"/>
</dbReference>
<dbReference type="OrthoDB" id="9785687at2"/>
<gene>
    <name evidence="5" type="ORF">A4R26_32495</name>
</gene>
<dbReference type="GO" id="GO:0015074">
    <property type="term" value="P:DNA integration"/>
    <property type="evidence" value="ECO:0007669"/>
    <property type="project" value="UniProtKB-KW"/>
</dbReference>
<dbReference type="InterPro" id="IPR011010">
    <property type="entry name" value="DNA_brk_join_enz"/>
</dbReference>
<keyword evidence="6" id="KW-1185">Reference proteome</keyword>
<keyword evidence="1" id="KW-0229">DNA integration</keyword>
<sequence>MRMLVTLQRNGDFEFGTPLTEYKFHTLFGNVVDKYLDYCSTTLKLSTSTLSERKREIFRFDSYLNDKSKSAGNITADLIEEFLSQNCTKSSRRHYKSAFRTLYRYLFDDGILDRDYSSLILKEPKVAQGSKLPTTYTEVEIRKMINAIDKSSAKGKRDYLILLLAAEYG</sequence>
<evidence type="ECO:0000256" key="3">
    <source>
        <dbReference type="PROSITE-ProRule" id="PRU01248"/>
    </source>
</evidence>
<dbReference type="RefSeq" id="WP_081171756.1">
    <property type="nucleotide sequence ID" value="NZ_LWBP01000262.1"/>
</dbReference>
<dbReference type="Proteomes" id="UP000192276">
    <property type="component" value="Unassembled WGS sequence"/>
</dbReference>
<accession>A0A1V9EFJ2</accession>
<proteinExistence type="predicted"/>
<evidence type="ECO:0000259" key="4">
    <source>
        <dbReference type="PROSITE" id="PS51900"/>
    </source>
</evidence>
<dbReference type="SUPFAM" id="SSF56349">
    <property type="entry name" value="DNA breaking-rejoining enzymes"/>
    <property type="match status" value="1"/>
</dbReference>
<dbReference type="PROSITE" id="PS51900">
    <property type="entry name" value="CB"/>
    <property type="match status" value="1"/>
</dbReference>
<dbReference type="AlphaFoldDB" id="A0A1V9EFJ2"/>
<evidence type="ECO:0000256" key="1">
    <source>
        <dbReference type="ARBA" id="ARBA00022908"/>
    </source>
</evidence>